<gene>
    <name evidence="2" type="ORF">PMAYCL1PPCAC_26483</name>
</gene>
<feature type="region of interest" description="Disordered" evidence="1">
    <location>
        <begin position="62"/>
        <end position="92"/>
    </location>
</feature>
<dbReference type="AlphaFoldDB" id="A0AAN5D4A0"/>
<comment type="caution">
    <text evidence="2">The sequence shown here is derived from an EMBL/GenBank/DDBJ whole genome shotgun (WGS) entry which is preliminary data.</text>
</comment>
<feature type="compositionally biased region" description="Basic and acidic residues" evidence="1">
    <location>
        <begin position="62"/>
        <end position="78"/>
    </location>
</feature>
<evidence type="ECO:0000256" key="1">
    <source>
        <dbReference type="SAM" id="MobiDB-lite"/>
    </source>
</evidence>
<evidence type="ECO:0000313" key="3">
    <source>
        <dbReference type="Proteomes" id="UP001328107"/>
    </source>
</evidence>
<keyword evidence="3" id="KW-1185">Reference proteome</keyword>
<reference evidence="3" key="1">
    <citation type="submission" date="2022-10" db="EMBL/GenBank/DDBJ databases">
        <title>Genome assembly of Pristionchus species.</title>
        <authorList>
            <person name="Yoshida K."/>
            <person name="Sommer R.J."/>
        </authorList>
    </citation>
    <scope>NUCLEOTIDE SEQUENCE [LARGE SCALE GENOMIC DNA]</scope>
    <source>
        <strain evidence="3">RS5460</strain>
    </source>
</reference>
<feature type="non-terminal residue" evidence="2">
    <location>
        <position position="92"/>
    </location>
</feature>
<name>A0AAN5D4A0_9BILA</name>
<proteinExistence type="predicted"/>
<dbReference type="EMBL" id="BTRK01000005">
    <property type="protein sequence ID" value="GMR56288.1"/>
    <property type="molecule type" value="Genomic_DNA"/>
</dbReference>
<feature type="non-terminal residue" evidence="2">
    <location>
        <position position="1"/>
    </location>
</feature>
<dbReference type="Proteomes" id="UP001328107">
    <property type="component" value="Unassembled WGS sequence"/>
</dbReference>
<accession>A0AAN5D4A0</accession>
<evidence type="ECO:0000313" key="2">
    <source>
        <dbReference type="EMBL" id="GMR56288.1"/>
    </source>
</evidence>
<protein>
    <submittedName>
        <fullName evidence="2">Uncharacterized protein</fullName>
    </submittedName>
</protein>
<organism evidence="2 3">
    <name type="scientific">Pristionchus mayeri</name>
    <dbReference type="NCBI Taxonomy" id="1317129"/>
    <lineage>
        <taxon>Eukaryota</taxon>
        <taxon>Metazoa</taxon>
        <taxon>Ecdysozoa</taxon>
        <taxon>Nematoda</taxon>
        <taxon>Chromadorea</taxon>
        <taxon>Rhabditida</taxon>
        <taxon>Rhabditina</taxon>
        <taxon>Diplogasteromorpha</taxon>
        <taxon>Diplogasteroidea</taxon>
        <taxon>Neodiplogasteridae</taxon>
        <taxon>Pristionchus</taxon>
    </lineage>
</organism>
<sequence>YLQHLNLRITMNSDNIDSKDTPMVAELKKQLAKIGRIAEVQLRDISEDKKKDEKTIEELSRKLAQSEKTSEEAKKRNSDLTTLLSQERNRAN</sequence>